<name>A0A845AJI8_9SPHN</name>
<organism evidence="1 3">
    <name type="scientific">Parerythrobacter jejuensis</name>
    <dbReference type="NCBI Taxonomy" id="795812"/>
    <lineage>
        <taxon>Bacteria</taxon>
        <taxon>Pseudomonadati</taxon>
        <taxon>Pseudomonadota</taxon>
        <taxon>Alphaproteobacteria</taxon>
        <taxon>Sphingomonadales</taxon>
        <taxon>Erythrobacteraceae</taxon>
        <taxon>Parerythrobacter</taxon>
    </lineage>
</organism>
<accession>A0A845AJI8</accession>
<reference evidence="1 3" key="1">
    <citation type="submission" date="2019-12" db="EMBL/GenBank/DDBJ databases">
        <title>Genomic-based taxomic classification of the family Erythrobacteraceae.</title>
        <authorList>
            <person name="Xu L."/>
        </authorList>
    </citation>
    <scope>NUCLEOTIDE SEQUENCE [LARGE SCALE GENOMIC DNA]</scope>
    <source>
        <strain evidence="1 3">JCM 16677</strain>
    </source>
</reference>
<sequence length="112" mass="12404">MPTRIQEDALLIRKHIREAEAVTDEAMIACSKLKQVILRARQNPEVGVDAAQKAMIRLAHAEQQALEMSSNLLRVHEELNKVSREYMGPGDGDGETYISPSAIETHQVAKVG</sequence>
<proteinExistence type="predicted"/>
<gene>
    <name evidence="1" type="ORF">GRI94_01090</name>
    <name evidence="2" type="ORF">GRI94_15180</name>
</gene>
<dbReference type="AlphaFoldDB" id="A0A845AJI8"/>
<evidence type="ECO:0000313" key="2">
    <source>
        <dbReference type="EMBL" id="MXP33170.1"/>
    </source>
</evidence>
<dbReference type="OrthoDB" id="7408536at2"/>
<dbReference type="RefSeq" id="WP_160777963.1">
    <property type="nucleotide sequence ID" value="NZ_BAAAZF010000001.1"/>
</dbReference>
<dbReference type="EMBL" id="WTYE01000001">
    <property type="protein sequence ID" value="MXP33170.1"/>
    <property type="molecule type" value="Genomic_DNA"/>
</dbReference>
<dbReference type="EMBL" id="WTYE01000001">
    <property type="protein sequence ID" value="MXP30410.1"/>
    <property type="molecule type" value="Genomic_DNA"/>
</dbReference>
<evidence type="ECO:0000313" key="1">
    <source>
        <dbReference type="EMBL" id="MXP30410.1"/>
    </source>
</evidence>
<comment type="caution">
    <text evidence="1">The sequence shown here is derived from an EMBL/GenBank/DDBJ whole genome shotgun (WGS) entry which is preliminary data.</text>
</comment>
<dbReference type="Proteomes" id="UP000446786">
    <property type="component" value="Unassembled WGS sequence"/>
</dbReference>
<evidence type="ECO:0000313" key="3">
    <source>
        <dbReference type="Proteomes" id="UP000446786"/>
    </source>
</evidence>
<keyword evidence="3" id="KW-1185">Reference proteome</keyword>
<protein>
    <submittedName>
        <fullName evidence="1">Uncharacterized protein</fullName>
    </submittedName>
</protein>